<keyword evidence="4 6" id="KW-1133">Transmembrane helix</keyword>
<dbReference type="KEGG" id="cge:100753692"/>
<dbReference type="PANTHER" id="PTHR23320">
    <property type="entry name" value="MEMBRANE-SPANNING 4-DOMAINS SUBFAMILY A MS4A -RELATED"/>
    <property type="match status" value="1"/>
</dbReference>
<comment type="subcellular location">
    <subcellularLocation>
        <location evidence="1">Membrane</location>
        <topology evidence="1">Multi-pass membrane protein</topology>
    </subcellularLocation>
</comment>
<evidence type="ECO:0000256" key="6">
    <source>
        <dbReference type="SAM" id="Phobius"/>
    </source>
</evidence>
<evidence type="ECO:0000256" key="3">
    <source>
        <dbReference type="ARBA" id="ARBA00022692"/>
    </source>
</evidence>
<keyword evidence="3 6" id="KW-0812">Transmembrane</keyword>
<name>A0A9J7FQ34_CRIGR</name>
<feature type="transmembrane region" description="Helical" evidence="6">
    <location>
        <begin position="252"/>
        <end position="274"/>
    </location>
</feature>
<sequence length="346" mass="36815">MIKQETVSAVTVPGNGHVIQPTHTVASGSQEKPLEMATYQASATVHQYNTGNTNLQGPHIVIQNPARMTGLQVQPTVLQYPVRMAGVQPPPGVIQYSPEITSVQVLPGDPQNPLNTVPGPTQTSSNPQWNMSFISFPEFDPKKFINEEVRTLGGIQILIGMFYIVSAVNPQLYWNLPLVGISGHLVWGGLSFIISGSLSISAEKSASSCMVNASIGMNIVSSIFSLVGIILIIIDLVIFNSNFSSLTGCLKAIIGGLLPFALLEFIITCVVSHFGCQATCWTHFESMTVIPPMFSGNTVNTTNGPVNTTSPASATNIPVQATVQPAVPSNASPENLYINGANLAQK</sequence>
<dbReference type="InterPro" id="IPR007237">
    <property type="entry name" value="CD20-like"/>
</dbReference>
<evidence type="ECO:0000256" key="5">
    <source>
        <dbReference type="ARBA" id="ARBA00023136"/>
    </source>
</evidence>
<reference evidence="8" key="3">
    <citation type="submission" date="2025-08" db="UniProtKB">
        <authorList>
            <consortium name="RefSeq"/>
        </authorList>
    </citation>
    <scope>IDENTIFICATION</scope>
    <source>
        <strain evidence="8">17A/GY</strain>
        <tissue evidence="8">Liver</tissue>
    </source>
</reference>
<protein>
    <submittedName>
        <fullName evidence="8">Membrane-spanning 4-domains subfamily A member 18 isoform X2</fullName>
    </submittedName>
</protein>
<evidence type="ECO:0000256" key="2">
    <source>
        <dbReference type="ARBA" id="ARBA00009565"/>
    </source>
</evidence>
<dbReference type="GeneID" id="100753692"/>
<gene>
    <name evidence="8" type="primary">LOC100753692</name>
</gene>
<dbReference type="Proteomes" id="UP001108280">
    <property type="component" value="Chromosome 3"/>
</dbReference>
<evidence type="ECO:0000313" key="8">
    <source>
        <dbReference type="RefSeq" id="XP_027262621.1"/>
    </source>
</evidence>
<evidence type="ECO:0000313" key="7">
    <source>
        <dbReference type="Proteomes" id="UP001108280"/>
    </source>
</evidence>
<accession>A0A9J7FQ34</accession>
<dbReference type="Pfam" id="PF04103">
    <property type="entry name" value="CD20"/>
    <property type="match status" value="1"/>
</dbReference>
<dbReference type="GO" id="GO:0005886">
    <property type="term" value="C:plasma membrane"/>
    <property type="evidence" value="ECO:0007669"/>
    <property type="project" value="TreeGrafter"/>
</dbReference>
<feature type="transmembrane region" description="Helical" evidence="6">
    <location>
        <begin position="149"/>
        <end position="166"/>
    </location>
</feature>
<dbReference type="RefSeq" id="XP_027262621.1">
    <property type="nucleotide sequence ID" value="XM_027406820.2"/>
</dbReference>
<evidence type="ECO:0000256" key="1">
    <source>
        <dbReference type="ARBA" id="ARBA00004141"/>
    </source>
</evidence>
<dbReference type="OrthoDB" id="10071849at2759"/>
<comment type="similarity">
    <text evidence="2">Belongs to the MS4A family.</text>
</comment>
<dbReference type="PANTHER" id="PTHR23320:SF37">
    <property type="entry name" value="MEMBRANE-SPANNING 4-DOMAINS SUBFAMILY A MEMBER 18"/>
    <property type="match status" value="1"/>
</dbReference>
<organism evidence="7 8">
    <name type="scientific">Cricetulus griseus</name>
    <name type="common">Chinese hamster</name>
    <name type="synonym">Cricetulus barabensis griseus</name>
    <dbReference type="NCBI Taxonomy" id="10029"/>
    <lineage>
        <taxon>Eukaryota</taxon>
        <taxon>Metazoa</taxon>
        <taxon>Chordata</taxon>
        <taxon>Craniata</taxon>
        <taxon>Vertebrata</taxon>
        <taxon>Euteleostomi</taxon>
        <taxon>Mammalia</taxon>
        <taxon>Eutheria</taxon>
        <taxon>Euarchontoglires</taxon>
        <taxon>Glires</taxon>
        <taxon>Rodentia</taxon>
        <taxon>Myomorpha</taxon>
        <taxon>Muroidea</taxon>
        <taxon>Cricetidae</taxon>
        <taxon>Cricetinae</taxon>
        <taxon>Cricetulus</taxon>
    </lineage>
</organism>
<evidence type="ECO:0000256" key="4">
    <source>
        <dbReference type="ARBA" id="ARBA00022989"/>
    </source>
</evidence>
<reference evidence="7" key="1">
    <citation type="journal article" date="2018" name="Biotechnol. Bioeng.">
        <title>A reference genome of the Chinese hamster based on a hybrid assembly strategy.</title>
        <authorList>
            <person name="Rupp O."/>
            <person name="MacDonald M.L."/>
            <person name="Li S."/>
            <person name="Dhiman H."/>
            <person name="Polson S."/>
            <person name="Griep S."/>
            <person name="Heffner K."/>
            <person name="Hernandez I."/>
            <person name="Brinkrolf K."/>
            <person name="Jadhav V."/>
            <person name="Samoudi M."/>
            <person name="Hao H."/>
            <person name="Kingham B."/>
            <person name="Goesmann A."/>
            <person name="Betenbaugh M.J."/>
            <person name="Lewis N.E."/>
            <person name="Borth N."/>
            <person name="Lee K.H."/>
        </authorList>
    </citation>
    <scope>NUCLEOTIDE SEQUENCE [LARGE SCALE GENOMIC DNA]</scope>
    <source>
        <strain evidence="7">17A/GY</strain>
    </source>
</reference>
<dbReference type="GO" id="GO:0007166">
    <property type="term" value="P:cell surface receptor signaling pathway"/>
    <property type="evidence" value="ECO:0007669"/>
    <property type="project" value="TreeGrafter"/>
</dbReference>
<keyword evidence="5 6" id="KW-0472">Membrane</keyword>
<proteinExistence type="inferred from homology"/>
<dbReference type="AlphaFoldDB" id="A0A9J7FQ34"/>
<dbReference type="InterPro" id="IPR030417">
    <property type="entry name" value="MS4A"/>
</dbReference>
<feature type="transmembrane region" description="Helical" evidence="6">
    <location>
        <begin position="215"/>
        <end position="240"/>
    </location>
</feature>
<feature type="transmembrane region" description="Helical" evidence="6">
    <location>
        <begin position="172"/>
        <end position="194"/>
    </location>
</feature>
<keyword evidence="7" id="KW-1185">Reference proteome</keyword>
<reference evidence="7" key="2">
    <citation type="journal article" date="2020" name="Biotechnol. Bioeng.">
        <title>Chromosome-scale scaffolds for the Chinese hamster reference genome assembly to facilitate the study of the CHO epigenome.</title>
        <authorList>
            <person name="Hilliard W."/>
            <person name="MacDonald M."/>
            <person name="Lee K.H."/>
        </authorList>
    </citation>
    <scope>NUCLEOTIDE SEQUENCE [LARGE SCALE GENOMIC DNA]</scope>
    <source>
        <strain evidence="7">17A/GY</strain>
    </source>
</reference>